<proteinExistence type="predicted"/>
<dbReference type="InterPro" id="IPR024976">
    <property type="entry name" value="DUF3885"/>
</dbReference>
<sequence length="221" mass="26932">MALKEYLNSTFPGLQLKSNLYDEWDIRLHIRLAEGIYQFKDNGQLNLEMFEMVYYQALTIFNHLFSEQDEIFLVTNVCHRKRNYRKVKVKVYDRYLKNKSLKYKVRQEVKPCLFDDEEHEQYISSQYYLKCRKSDINYSLLIKAICNEDFQPLKPRFGRDKGSYYPDVFFVNASKNIILFIYDDRGCEVIAQNKETIRPLYEQYHDWVDDYYREENELLFK</sequence>
<keyword evidence="3" id="KW-1185">Reference proteome</keyword>
<dbReference type="AlphaFoldDB" id="A0A1E5LEH7"/>
<evidence type="ECO:0000313" key="2">
    <source>
        <dbReference type="EMBL" id="OEH92466.1"/>
    </source>
</evidence>
<protein>
    <recommendedName>
        <fullName evidence="1">DUF3885 domain-containing protein</fullName>
    </recommendedName>
</protein>
<comment type="caution">
    <text evidence="2">The sequence shown here is derived from an EMBL/GenBank/DDBJ whole genome shotgun (WGS) entry which is preliminary data.</text>
</comment>
<feature type="domain" description="DUF3885" evidence="1">
    <location>
        <begin position="3"/>
        <end position="211"/>
    </location>
</feature>
<accession>A0A1E5LEH7</accession>
<evidence type="ECO:0000259" key="1">
    <source>
        <dbReference type="Pfam" id="PF13021"/>
    </source>
</evidence>
<organism evidence="2 3">
    <name type="scientific">Bacillus solimangrovi</name>
    <dbReference type="NCBI Taxonomy" id="1305675"/>
    <lineage>
        <taxon>Bacteria</taxon>
        <taxon>Bacillati</taxon>
        <taxon>Bacillota</taxon>
        <taxon>Bacilli</taxon>
        <taxon>Bacillales</taxon>
        <taxon>Bacillaceae</taxon>
        <taxon>Bacillus</taxon>
    </lineage>
</organism>
<name>A0A1E5LEH7_9BACI</name>
<reference evidence="2 3" key="1">
    <citation type="submission" date="2016-08" db="EMBL/GenBank/DDBJ databases">
        <title>Genome of Bacillus solimangrovi GH2-4.</title>
        <authorList>
            <person name="Lim S."/>
            <person name="Kim B.-C."/>
        </authorList>
    </citation>
    <scope>NUCLEOTIDE SEQUENCE [LARGE SCALE GENOMIC DNA]</scope>
    <source>
        <strain evidence="2 3">GH2-4</strain>
    </source>
</reference>
<evidence type="ECO:0000313" key="3">
    <source>
        <dbReference type="Proteomes" id="UP000095209"/>
    </source>
</evidence>
<dbReference type="Proteomes" id="UP000095209">
    <property type="component" value="Unassembled WGS sequence"/>
</dbReference>
<gene>
    <name evidence="2" type="ORF">BFG57_15840</name>
</gene>
<dbReference type="Pfam" id="PF13021">
    <property type="entry name" value="DUF3885"/>
    <property type="match status" value="1"/>
</dbReference>
<dbReference type="EMBL" id="MJEH01000028">
    <property type="protein sequence ID" value="OEH92466.1"/>
    <property type="molecule type" value="Genomic_DNA"/>
</dbReference>